<dbReference type="AlphaFoldDB" id="A0AAV4X0G0"/>
<gene>
    <name evidence="1" type="ORF">CEXT_120651</name>
</gene>
<protein>
    <submittedName>
        <fullName evidence="1">Uncharacterized protein</fullName>
    </submittedName>
</protein>
<dbReference type="EMBL" id="BPLR01017027">
    <property type="protein sequence ID" value="GIY88172.1"/>
    <property type="molecule type" value="Genomic_DNA"/>
</dbReference>
<name>A0AAV4X0G0_CAEEX</name>
<comment type="caution">
    <text evidence="1">The sequence shown here is derived from an EMBL/GenBank/DDBJ whole genome shotgun (WGS) entry which is preliminary data.</text>
</comment>
<dbReference type="Proteomes" id="UP001054945">
    <property type="component" value="Unassembled WGS sequence"/>
</dbReference>
<proteinExistence type="predicted"/>
<sequence>MDMVAEHESEWMAESELSFRDENVWCQTRLAKRQETMGVVKSVFALKREPGLPIINECLTEQTRGEDIGHCFRRDIGRIPGNKTSG</sequence>
<accession>A0AAV4X0G0</accession>
<evidence type="ECO:0000313" key="2">
    <source>
        <dbReference type="Proteomes" id="UP001054945"/>
    </source>
</evidence>
<reference evidence="1 2" key="1">
    <citation type="submission" date="2021-06" db="EMBL/GenBank/DDBJ databases">
        <title>Caerostris extrusa draft genome.</title>
        <authorList>
            <person name="Kono N."/>
            <person name="Arakawa K."/>
        </authorList>
    </citation>
    <scope>NUCLEOTIDE SEQUENCE [LARGE SCALE GENOMIC DNA]</scope>
</reference>
<evidence type="ECO:0000313" key="1">
    <source>
        <dbReference type="EMBL" id="GIY88172.1"/>
    </source>
</evidence>
<keyword evidence="2" id="KW-1185">Reference proteome</keyword>
<organism evidence="1 2">
    <name type="scientific">Caerostris extrusa</name>
    <name type="common">Bark spider</name>
    <name type="synonym">Caerostris bankana</name>
    <dbReference type="NCBI Taxonomy" id="172846"/>
    <lineage>
        <taxon>Eukaryota</taxon>
        <taxon>Metazoa</taxon>
        <taxon>Ecdysozoa</taxon>
        <taxon>Arthropoda</taxon>
        <taxon>Chelicerata</taxon>
        <taxon>Arachnida</taxon>
        <taxon>Araneae</taxon>
        <taxon>Araneomorphae</taxon>
        <taxon>Entelegynae</taxon>
        <taxon>Araneoidea</taxon>
        <taxon>Araneidae</taxon>
        <taxon>Caerostris</taxon>
    </lineage>
</organism>